<evidence type="ECO:0000313" key="3">
    <source>
        <dbReference type="EMBL" id="CCM65942.1"/>
    </source>
</evidence>
<keyword evidence="2" id="KW-1133">Transmembrane helix</keyword>
<protein>
    <recommendedName>
        <fullName evidence="5">DUF4112 domain-containing protein</fullName>
    </recommendedName>
</protein>
<dbReference type="AlphaFoldDB" id="R4Z7R0"/>
<dbReference type="Pfam" id="PF13430">
    <property type="entry name" value="DUF4112"/>
    <property type="match status" value="1"/>
</dbReference>
<keyword evidence="2" id="KW-0472">Membrane</keyword>
<evidence type="ECO:0000256" key="1">
    <source>
        <dbReference type="SAM" id="MobiDB-lite"/>
    </source>
</evidence>
<feature type="region of interest" description="Disordered" evidence="1">
    <location>
        <begin position="1"/>
        <end position="35"/>
    </location>
</feature>
<evidence type="ECO:0008006" key="5">
    <source>
        <dbReference type="Google" id="ProtNLM"/>
    </source>
</evidence>
<sequence length="188" mass="19579">MYNNDGVSAGEDEVIEPDEVIPPGDDSEAGGTEGGPAVPPYVEMLAWILDDWFRIPLTNKRVGIDGAIGMVPVVGDGAGLVTSAIVIVGAVGQGVSVPTVIRMVGNVLFDSMLGVVPFMGDAFDFAWKSNAKNVRLLKADLADPQRTRRSSLAVMAISVGVVLVLTAATVAAAALGLWLMVRLGEAIF</sequence>
<dbReference type="PANTHER" id="PTHR35519">
    <property type="entry name" value="MEMBRANE PROTEINS"/>
    <property type="match status" value="1"/>
</dbReference>
<dbReference type="PANTHER" id="PTHR35519:SF2">
    <property type="entry name" value="PH DOMAIN PROTEIN"/>
    <property type="match status" value="1"/>
</dbReference>
<proteinExistence type="predicted"/>
<feature type="compositionally biased region" description="Acidic residues" evidence="1">
    <location>
        <begin position="10"/>
        <end position="19"/>
    </location>
</feature>
<evidence type="ECO:0000313" key="4">
    <source>
        <dbReference type="Proteomes" id="UP000018291"/>
    </source>
</evidence>
<organism evidence="3 4">
    <name type="scientific">Candidatus Neomicrothrix parvicella RN1</name>
    <dbReference type="NCBI Taxonomy" id="1229780"/>
    <lineage>
        <taxon>Bacteria</taxon>
        <taxon>Bacillati</taxon>
        <taxon>Actinomycetota</taxon>
        <taxon>Acidimicrobiia</taxon>
        <taxon>Acidimicrobiales</taxon>
        <taxon>Microthrixaceae</taxon>
        <taxon>Candidatus Neomicrothrix</taxon>
    </lineage>
</organism>
<accession>R4Z7R0</accession>
<dbReference type="STRING" id="1229780.BN381_90013"/>
<dbReference type="eggNOG" id="ENOG5032RYR">
    <property type="taxonomic scope" value="Bacteria"/>
</dbReference>
<dbReference type="Proteomes" id="UP000018291">
    <property type="component" value="Unassembled WGS sequence"/>
</dbReference>
<dbReference type="InterPro" id="IPR025187">
    <property type="entry name" value="DUF4112"/>
</dbReference>
<keyword evidence="4" id="KW-1185">Reference proteome</keyword>
<dbReference type="HOGENOM" id="CLU_116315_0_0_11"/>
<feature type="transmembrane region" description="Helical" evidence="2">
    <location>
        <begin position="152"/>
        <end position="181"/>
    </location>
</feature>
<evidence type="ECO:0000256" key="2">
    <source>
        <dbReference type="SAM" id="Phobius"/>
    </source>
</evidence>
<keyword evidence="2" id="KW-0812">Transmembrane</keyword>
<reference evidence="3 4" key="1">
    <citation type="journal article" date="2013" name="ISME J.">
        <title>Metabolic model for the filamentous 'Candidatus Microthrix parvicella' based on genomic and metagenomic analyses.</title>
        <authorList>
            <person name="Jon McIlroy S."/>
            <person name="Kristiansen R."/>
            <person name="Albertsen M."/>
            <person name="Michael Karst S."/>
            <person name="Rossetti S."/>
            <person name="Lund Nielsen J."/>
            <person name="Tandoi V."/>
            <person name="James Seviour R."/>
            <person name="Nielsen P.H."/>
        </authorList>
    </citation>
    <scope>NUCLEOTIDE SEQUENCE [LARGE SCALE GENOMIC DNA]</scope>
    <source>
        <strain evidence="3 4">RN1</strain>
    </source>
</reference>
<gene>
    <name evidence="3" type="ORF">BN381_90013</name>
</gene>
<name>R4Z7R0_9ACTN</name>
<dbReference type="EMBL" id="CANL01000087">
    <property type="protein sequence ID" value="CCM65942.1"/>
    <property type="molecule type" value="Genomic_DNA"/>
</dbReference>
<comment type="caution">
    <text evidence="3">The sequence shown here is derived from an EMBL/GenBank/DDBJ whole genome shotgun (WGS) entry which is preliminary data.</text>
</comment>